<protein>
    <submittedName>
        <fullName evidence="5">Beta-glucosidase</fullName>
        <ecNumber evidence="5">3.2.1.21</ecNumber>
    </submittedName>
</protein>
<name>A0ABU1ZY86_9CORY</name>
<dbReference type="InterPro" id="IPR050288">
    <property type="entry name" value="Cellulose_deg_GH3"/>
</dbReference>
<evidence type="ECO:0000256" key="2">
    <source>
        <dbReference type="ARBA" id="ARBA00022801"/>
    </source>
</evidence>
<dbReference type="SUPFAM" id="SSF52279">
    <property type="entry name" value="Beta-D-glucan exohydrolase, C-terminal domain"/>
    <property type="match status" value="1"/>
</dbReference>
<dbReference type="InterPro" id="IPR002772">
    <property type="entry name" value="Glyco_hydro_3_C"/>
</dbReference>
<gene>
    <name evidence="5" type="ORF">J2S39_001579</name>
</gene>
<proteinExistence type="inferred from homology"/>
<dbReference type="Pfam" id="PF14310">
    <property type="entry name" value="Fn3-like"/>
    <property type="match status" value="1"/>
</dbReference>
<dbReference type="Gene3D" id="2.60.40.10">
    <property type="entry name" value="Immunoglobulins"/>
    <property type="match status" value="1"/>
</dbReference>
<organism evidence="5 6">
    <name type="scientific">Corynebacterium guangdongense</name>
    <dbReference type="NCBI Taxonomy" id="1783348"/>
    <lineage>
        <taxon>Bacteria</taxon>
        <taxon>Bacillati</taxon>
        <taxon>Actinomycetota</taxon>
        <taxon>Actinomycetes</taxon>
        <taxon>Mycobacteriales</taxon>
        <taxon>Corynebacteriaceae</taxon>
        <taxon>Corynebacterium</taxon>
    </lineage>
</organism>
<dbReference type="Gene3D" id="3.40.50.1700">
    <property type="entry name" value="Glycoside hydrolase family 3 C-terminal domain"/>
    <property type="match status" value="1"/>
</dbReference>
<dbReference type="GO" id="GO:0008422">
    <property type="term" value="F:beta-glucosidase activity"/>
    <property type="evidence" value="ECO:0007669"/>
    <property type="project" value="UniProtKB-EC"/>
</dbReference>
<dbReference type="PRINTS" id="PR00133">
    <property type="entry name" value="GLHYDRLASE3"/>
</dbReference>
<dbReference type="EC" id="3.2.1.21" evidence="5"/>
<evidence type="ECO:0000256" key="1">
    <source>
        <dbReference type="ARBA" id="ARBA00005336"/>
    </source>
</evidence>
<comment type="caution">
    <text evidence="5">The sequence shown here is derived from an EMBL/GenBank/DDBJ whole genome shotgun (WGS) entry which is preliminary data.</text>
</comment>
<dbReference type="PANTHER" id="PTHR42715:SF10">
    <property type="entry name" value="BETA-GLUCOSIDASE"/>
    <property type="match status" value="1"/>
</dbReference>
<dbReference type="RefSeq" id="WP_290195100.1">
    <property type="nucleotide sequence ID" value="NZ_CP047654.1"/>
</dbReference>
<feature type="region of interest" description="Disordered" evidence="3">
    <location>
        <begin position="532"/>
        <end position="557"/>
    </location>
</feature>
<dbReference type="InterPro" id="IPR026891">
    <property type="entry name" value="Fn3-like"/>
</dbReference>
<feature type="compositionally biased region" description="Basic and acidic residues" evidence="3">
    <location>
        <begin position="536"/>
        <end position="551"/>
    </location>
</feature>
<evidence type="ECO:0000259" key="4">
    <source>
        <dbReference type="SMART" id="SM01217"/>
    </source>
</evidence>
<comment type="similarity">
    <text evidence="1">Belongs to the glycosyl hydrolase 3 family.</text>
</comment>
<dbReference type="InterPro" id="IPR001764">
    <property type="entry name" value="Glyco_hydro_3_N"/>
</dbReference>
<dbReference type="InterPro" id="IPR017853">
    <property type="entry name" value="GH"/>
</dbReference>
<feature type="domain" description="Fibronectin type III-like" evidence="4">
    <location>
        <begin position="624"/>
        <end position="696"/>
    </location>
</feature>
<evidence type="ECO:0000256" key="3">
    <source>
        <dbReference type="SAM" id="MobiDB-lite"/>
    </source>
</evidence>
<dbReference type="PANTHER" id="PTHR42715">
    <property type="entry name" value="BETA-GLUCOSIDASE"/>
    <property type="match status" value="1"/>
</dbReference>
<dbReference type="Gene3D" id="3.20.20.300">
    <property type="entry name" value="Glycoside hydrolase, family 3, N-terminal domain"/>
    <property type="match status" value="1"/>
</dbReference>
<sequence>MTTSDRPWMDESLNDRERAEKLVENMTLEQKIAQLHGGMTTIDIYAMTNEVHSEEDMEQLAAQINVERHVKPLAELGIPRFRITNGPVGVGMGDGNDAPHATALPMTIGVAASFDTELASKYGDIIGQETADAGQHVLEGPAVNLHRTVTAGRNFEYFSEDPYLSGAMGVAVATSIQNHDIIAMGKHYAVNDQEYERFRTNVELDEQTLRELYLLPFEMLVKDAQIAAMMSAYNRVRGTYATENRYLLNDVLRHDWGFEGYVQSDFWSTRSAAASLNAGLDHEMPDAKWLNEDNVKSALQDTSLEIELVDRALVRRFTQMFRFNHFTTEYNPVDIDGEKHGRIAREIGAQMAVLLKNDEKMLPLSKDAGSVLIVGQEKFAKYACQGGGGSSKVKPIYMVDPEPGMHDVIAELGGSAEVSSFIVDTDLANLDQATEAAARADVVVVMAGLIATEGADSASMLLPNEQNDMVAKLLEANANTVVVLKSSAPTVMPWLDDAATVLEVWNQGVEDGHVVADLLFGAVNPSGKVPTTYPRTEQDWLGHGHPERYPGTDEGEGYNTIRYSEGLEMGYRWFQANGVAPRFAFGHGLSYTDFELSDVVVDGSADGVKVSATLTNTGDVAGAEVIQVYLGIPSDGQPPKRLVGFQKVSVEPGASEKVELDIDASATHHPLGVWDVVAHDFVVPSGEFTVYVGTSSEDDRNVSAFTV</sequence>
<dbReference type="Pfam" id="PF01915">
    <property type="entry name" value="Glyco_hydro_3_C"/>
    <property type="match status" value="1"/>
</dbReference>
<dbReference type="EMBL" id="JAVDXZ010000001">
    <property type="protein sequence ID" value="MDR7329903.1"/>
    <property type="molecule type" value="Genomic_DNA"/>
</dbReference>
<dbReference type="SUPFAM" id="SSF51445">
    <property type="entry name" value="(Trans)glycosidases"/>
    <property type="match status" value="1"/>
</dbReference>
<keyword evidence="6" id="KW-1185">Reference proteome</keyword>
<dbReference type="Proteomes" id="UP001180840">
    <property type="component" value="Unassembled WGS sequence"/>
</dbReference>
<dbReference type="InterPro" id="IPR013783">
    <property type="entry name" value="Ig-like_fold"/>
</dbReference>
<dbReference type="InterPro" id="IPR036881">
    <property type="entry name" value="Glyco_hydro_3_C_sf"/>
</dbReference>
<reference evidence="5" key="1">
    <citation type="submission" date="2023-07" db="EMBL/GenBank/DDBJ databases">
        <title>Sequencing the genomes of 1000 actinobacteria strains.</title>
        <authorList>
            <person name="Klenk H.-P."/>
        </authorList>
    </citation>
    <scope>NUCLEOTIDE SEQUENCE</scope>
    <source>
        <strain evidence="5">DSM 107476</strain>
    </source>
</reference>
<accession>A0ABU1ZY86</accession>
<dbReference type="Pfam" id="PF00933">
    <property type="entry name" value="Glyco_hydro_3"/>
    <property type="match status" value="1"/>
</dbReference>
<evidence type="ECO:0000313" key="5">
    <source>
        <dbReference type="EMBL" id="MDR7329903.1"/>
    </source>
</evidence>
<dbReference type="SMART" id="SM01217">
    <property type="entry name" value="Fn3_like"/>
    <property type="match status" value="1"/>
</dbReference>
<evidence type="ECO:0000313" key="6">
    <source>
        <dbReference type="Proteomes" id="UP001180840"/>
    </source>
</evidence>
<keyword evidence="2 5" id="KW-0378">Hydrolase</keyword>
<dbReference type="InterPro" id="IPR036962">
    <property type="entry name" value="Glyco_hydro_3_N_sf"/>
</dbReference>
<keyword evidence="5" id="KW-0326">Glycosidase</keyword>